<reference evidence="1 2" key="1">
    <citation type="submission" date="2020-07" db="EMBL/GenBank/DDBJ databases">
        <title>Huge and variable diversity of episymbiotic CPR bacteria and DPANN archaea in groundwater ecosystems.</title>
        <authorList>
            <person name="He C.Y."/>
            <person name="Keren R."/>
            <person name="Whittaker M."/>
            <person name="Farag I.F."/>
            <person name="Doudna J."/>
            <person name="Cate J.H.D."/>
            <person name="Banfield J.F."/>
        </authorList>
    </citation>
    <scope>NUCLEOTIDE SEQUENCE [LARGE SCALE GENOMIC DNA]</scope>
    <source>
        <strain evidence="1">NC_groundwater_70_Ag_B-0.1um_54_66</strain>
    </source>
</reference>
<dbReference type="Proteomes" id="UP000595362">
    <property type="component" value="Chromosome"/>
</dbReference>
<organism evidence="1 2">
    <name type="scientific">Micavibrio aeruginosavorus</name>
    <dbReference type="NCBI Taxonomy" id="349221"/>
    <lineage>
        <taxon>Bacteria</taxon>
        <taxon>Pseudomonadati</taxon>
        <taxon>Bdellovibrionota</taxon>
        <taxon>Bdellovibrionia</taxon>
        <taxon>Bdellovibrionales</taxon>
        <taxon>Pseudobdellovibrionaceae</taxon>
        <taxon>Micavibrio</taxon>
    </lineage>
</organism>
<sequence length="58" mass="6023">MEVPAGIAAQAALTRQAIALEMVKQAADMEKQLVAILDQAISNVPVSSSRGATLNMQA</sequence>
<proteinExistence type="predicted"/>
<gene>
    <name evidence="1" type="ORF">HYS17_05045</name>
</gene>
<evidence type="ECO:0000313" key="1">
    <source>
        <dbReference type="EMBL" id="QQG37130.1"/>
    </source>
</evidence>
<evidence type="ECO:0000313" key="2">
    <source>
        <dbReference type="Proteomes" id="UP000595362"/>
    </source>
</evidence>
<dbReference type="AlphaFoldDB" id="A0A7T5R3Z7"/>
<name>A0A7T5R3Z7_9BACT</name>
<dbReference type="EMBL" id="CP066681">
    <property type="protein sequence ID" value="QQG37130.1"/>
    <property type="molecule type" value="Genomic_DNA"/>
</dbReference>
<protein>
    <recommendedName>
        <fullName evidence="3">Motility protein</fullName>
    </recommendedName>
</protein>
<accession>A0A7T5R3Z7</accession>
<evidence type="ECO:0008006" key="3">
    <source>
        <dbReference type="Google" id="ProtNLM"/>
    </source>
</evidence>